<dbReference type="InterPro" id="IPR000719">
    <property type="entry name" value="Prot_kinase_dom"/>
</dbReference>
<dbReference type="InterPro" id="IPR013761">
    <property type="entry name" value="SAM/pointed_sf"/>
</dbReference>
<feature type="compositionally biased region" description="Polar residues" evidence="11">
    <location>
        <begin position="916"/>
        <end position="927"/>
    </location>
</feature>
<dbReference type="InterPro" id="IPR011009">
    <property type="entry name" value="Kinase-like_dom_sf"/>
</dbReference>
<evidence type="ECO:0000259" key="13">
    <source>
        <dbReference type="PROSITE" id="PS50105"/>
    </source>
</evidence>
<dbReference type="Gene3D" id="1.10.510.10">
    <property type="entry name" value="Transferase(Phosphotransferase) domain 1"/>
    <property type="match status" value="1"/>
</dbReference>
<dbReference type="Pfam" id="PF00069">
    <property type="entry name" value="Pkinase"/>
    <property type="match status" value="1"/>
</dbReference>
<dbReference type="PANTHER" id="PTHR11584">
    <property type="entry name" value="SERINE/THREONINE PROTEIN KINASE"/>
    <property type="match status" value="1"/>
</dbReference>
<dbReference type="PROSITE" id="PS50011">
    <property type="entry name" value="PROTEIN_KINASE_DOM"/>
    <property type="match status" value="1"/>
</dbReference>
<dbReference type="EMBL" id="JAAAIP010000035">
    <property type="protein sequence ID" value="KAG0328402.1"/>
    <property type="molecule type" value="Genomic_DNA"/>
</dbReference>
<evidence type="ECO:0000256" key="1">
    <source>
        <dbReference type="ARBA" id="ARBA00006529"/>
    </source>
</evidence>
<feature type="region of interest" description="Disordered" evidence="11">
    <location>
        <begin position="796"/>
        <end position="835"/>
    </location>
</feature>
<dbReference type="PANTHER" id="PTHR11584:SF369">
    <property type="entry name" value="MITOGEN-ACTIVATED PROTEIN KINASE KINASE KINASE 19-RELATED"/>
    <property type="match status" value="1"/>
</dbReference>
<comment type="catalytic activity">
    <reaction evidence="8">
        <text>L-threonyl-[protein] + ATP = O-phospho-L-threonyl-[protein] + ADP + H(+)</text>
        <dbReference type="Rhea" id="RHEA:46608"/>
        <dbReference type="Rhea" id="RHEA-COMP:11060"/>
        <dbReference type="Rhea" id="RHEA-COMP:11605"/>
        <dbReference type="ChEBI" id="CHEBI:15378"/>
        <dbReference type="ChEBI" id="CHEBI:30013"/>
        <dbReference type="ChEBI" id="CHEBI:30616"/>
        <dbReference type="ChEBI" id="CHEBI:61977"/>
        <dbReference type="ChEBI" id="CHEBI:456216"/>
        <dbReference type="EC" id="2.7.11.25"/>
    </reaction>
</comment>
<reference evidence="14" key="1">
    <citation type="journal article" date="2020" name="Fungal Divers.">
        <title>Resolving the Mortierellaceae phylogeny through synthesis of multi-gene phylogenetics and phylogenomics.</title>
        <authorList>
            <person name="Vandepol N."/>
            <person name="Liber J."/>
            <person name="Desiro A."/>
            <person name="Na H."/>
            <person name="Kennedy M."/>
            <person name="Barry K."/>
            <person name="Grigoriev I.V."/>
            <person name="Miller A.N."/>
            <person name="O'Donnell K."/>
            <person name="Stajich J.E."/>
            <person name="Bonito G."/>
        </authorList>
    </citation>
    <scope>NUCLEOTIDE SEQUENCE</scope>
    <source>
        <strain evidence="14">REB-010B</strain>
    </source>
</reference>
<feature type="domain" description="Protein kinase" evidence="12">
    <location>
        <begin position="1325"/>
        <end position="1590"/>
    </location>
</feature>
<feature type="region of interest" description="Disordered" evidence="11">
    <location>
        <begin position="420"/>
        <end position="440"/>
    </location>
</feature>
<dbReference type="Gene3D" id="3.30.200.20">
    <property type="entry name" value="Phosphorylase Kinase, domain 1"/>
    <property type="match status" value="1"/>
</dbReference>
<dbReference type="PROSITE" id="PS00108">
    <property type="entry name" value="PROTEIN_KINASE_ST"/>
    <property type="match status" value="1"/>
</dbReference>
<comment type="caution">
    <text evidence="14">The sequence shown here is derived from an EMBL/GenBank/DDBJ whole genome shotgun (WGS) entry which is preliminary data.</text>
</comment>
<dbReference type="OrthoDB" id="266718at2759"/>
<evidence type="ECO:0000259" key="12">
    <source>
        <dbReference type="PROSITE" id="PS50011"/>
    </source>
</evidence>
<feature type="domain" description="SAM" evidence="13">
    <location>
        <begin position="219"/>
        <end position="272"/>
    </location>
</feature>
<keyword evidence="4" id="KW-0808">Transferase</keyword>
<dbReference type="SMART" id="SM00454">
    <property type="entry name" value="SAM"/>
    <property type="match status" value="1"/>
</dbReference>
<keyword evidence="5 10" id="KW-0547">Nucleotide-binding</keyword>
<evidence type="ECO:0000256" key="5">
    <source>
        <dbReference type="ARBA" id="ARBA00022741"/>
    </source>
</evidence>
<gene>
    <name evidence="14" type="ORF">BGZ99_005417</name>
</gene>
<dbReference type="InterPro" id="IPR017441">
    <property type="entry name" value="Protein_kinase_ATP_BS"/>
</dbReference>
<evidence type="ECO:0000256" key="8">
    <source>
        <dbReference type="ARBA" id="ARBA00047559"/>
    </source>
</evidence>
<feature type="compositionally biased region" description="Pro residues" evidence="11">
    <location>
        <begin position="111"/>
        <end position="121"/>
    </location>
</feature>
<dbReference type="PROSITE" id="PS00107">
    <property type="entry name" value="PROTEIN_KINASE_ATP"/>
    <property type="match status" value="1"/>
</dbReference>
<feature type="compositionally biased region" description="Basic and acidic residues" evidence="11">
    <location>
        <begin position="577"/>
        <end position="587"/>
    </location>
</feature>
<feature type="region of interest" description="Disordered" evidence="11">
    <location>
        <begin position="286"/>
        <end position="311"/>
    </location>
</feature>
<dbReference type="GO" id="GO:0005524">
    <property type="term" value="F:ATP binding"/>
    <property type="evidence" value="ECO:0007669"/>
    <property type="project" value="UniProtKB-UniRule"/>
</dbReference>
<feature type="compositionally biased region" description="Polar residues" evidence="11">
    <location>
        <begin position="942"/>
        <end position="953"/>
    </location>
</feature>
<dbReference type="SUPFAM" id="SSF47769">
    <property type="entry name" value="SAM/Pointed domain"/>
    <property type="match status" value="1"/>
</dbReference>
<dbReference type="SMART" id="SM00220">
    <property type="entry name" value="S_TKc"/>
    <property type="match status" value="1"/>
</dbReference>
<evidence type="ECO:0000256" key="10">
    <source>
        <dbReference type="PROSITE-ProRule" id="PRU10141"/>
    </source>
</evidence>
<organism evidence="14 15">
    <name type="scientific">Dissophora globulifera</name>
    <dbReference type="NCBI Taxonomy" id="979702"/>
    <lineage>
        <taxon>Eukaryota</taxon>
        <taxon>Fungi</taxon>
        <taxon>Fungi incertae sedis</taxon>
        <taxon>Mucoromycota</taxon>
        <taxon>Mortierellomycotina</taxon>
        <taxon>Mortierellomycetes</taxon>
        <taxon>Mortierellales</taxon>
        <taxon>Mortierellaceae</taxon>
        <taxon>Dissophora</taxon>
    </lineage>
</organism>
<comment type="catalytic activity">
    <reaction evidence="9">
        <text>L-seryl-[protein] + ATP = O-phospho-L-seryl-[protein] + ADP + H(+)</text>
        <dbReference type="Rhea" id="RHEA:17989"/>
        <dbReference type="Rhea" id="RHEA-COMP:9863"/>
        <dbReference type="Rhea" id="RHEA-COMP:11604"/>
        <dbReference type="ChEBI" id="CHEBI:15378"/>
        <dbReference type="ChEBI" id="CHEBI:29999"/>
        <dbReference type="ChEBI" id="CHEBI:30616"/>
        <dbReference type="ChEBI" id="CHEBI:83421"/>
        <dbReference type="ChEBI" id="CHEBI:456216"/>
        <dbReference type="EC" id="2.7.11.25"/>
    </reaction>
</comment>
<dbReference type="FunFam" id="1.10.510.10:FF:000182">
    <property type="entry name" value="MAP kinase kinase kinase mkh1"/>
    <property type="match status" value="1"/>
</dbReference>
<accession>A0A9P6UZQ8</accession>
<dbReference type="PROSITE" id="PS50105">
    <property type="entry name" value="SAM_DOMAIN"/>
    <property type="match status" value="1"/>
</dbReference>
<evidence type="ECO:0000313" key="15">
    <source>
        <dbReference type="Proteomes" id="UP000738325"/>
    </source>
</evidence>
<feature type="compositionally biased region" description="Polar residues" evidence="11">
    <location>
        <begin position="821"/>
        <end position="835"/>
    </location>
</feature>
<dbReference type="EC" id="2.7.11.25" evidence="2"/>
<feature type="region of interest" description="Disordered" evidence="11">
    <location>
        <begin position="1"/>
        <end position="153"/>
    </location>
</feature>
<feature type="compositionally biased region" description="Polar residues" evidence="11">
    <location>
        <begin position="880"/>
        <end position="896"/>
    </location>
</feature>
<proteinExistence type="inferred from homology"/>
<dbReference type="Pfam" id="PF07647">
    <property type="entry name" value="SAM_2"/>
    <property type="match status" value="1"/>
</dbReference>
<feature type="compositionally biased region" description="Low complexity" evidence="11">
    <location>
        <begin position="7"/>
        <end position="56"/>
    </location>
</feature>
<feature type="region of interest" description="Disordered" evidence="11">
    <location>
        <begin position="851"/>
        <end position="966"/>
    </location>
</feature>
<dbReference type="GO" id="GO:0004709">
    <property type="term" value="F:MAP kinase kinase kinase activity"/>
    <property type="evidence" value="ECO:0007669"/>
    <property type="project" value="UniProtKB-EC"/>
</dbReference>
<evidence type="ECO:0000256" key="11">
    <source>
        <dbReference type="SAM" id="MobiDB-lite"/>
    </source>
</evidence>
<name>A0A9P6UZQ8_9FUNG</name>
<evidence type="ECO:0000256" key="2">
    <source>
        <dbReference type="ARBA" id="ARBA00012406"/>
    </source>
</evidence>
<dbReference type="InterPro" id="IPR008271">
    <property type="entry name" value="Ser/Thr_kinase_AS"/>
</dbReference>
<evidence type="ECO:0000256" key="7">
    <source>
        <dbReference type="ARBA" id="ARBA00022840"/>
    </source>
</evidence>
<keyword evidence="15" id="KW-1185">Reference proteome</keyword>
<evidence type="ECO:0000256" key="4">
    <source>
        <dbReference type="ARBA" id="ARBA00022679"/>
    </source>
</evidence>
<evidence type="ECO:0000256" key="6">
    <source>
        <dbReference type="ARBA" id="ARBA00022777"/>
    </source>
</evidence>
<evidence type="ECO:0000313" key="14">
    <source>
        <dbReference type="EMBL" id="KAG0328402.1"/>
    </source>
</evidence>
<comment type="similarity">
    <text evidence="1">Belongs to the protein kinase superfamily. STE Ser/Thr protein kinase family. MAP kinase kinase kinase subfamily.</text>
</comment>
<feature type="region of interest" description="Disordered" evidence="11">
    <location>
        <begin position="367"/>
        <end position="386"/>
    </location>
</feature>
<keyword evidence="6" id="KW-0418">Kinase</keyword>
<dbReference type="FunFam" id="3.30.200.20:FF:000387">
    <property type="entry name" value="Serine/threonine-protein kinase STE11"/>
    <property type="match status" value="1"/>
</dbReference>
<dbReference type="GO" id="GO:0000196">
    <property type="term" value="P:cell integrity MAPK cascade"/>
    <property type="evidence" value="ECO:0007669"/>
    <property type="project" value="UniProtKB-ARBA"/>
</dbReference>
<dbReference type="Gene3D" id="1.10.150.50">
    <property type="entry name" value="Transcription Factor, Ets-1"/>
    <property type="match status" value="1"/>
</dbReference>
<feature type="region of interest" description="Disordered" evidence="11">
    <location>
        <begin position="499"/>
        <end position="529"/>
    </location>
</feature>
<evidence type="ECO:0000256" key="3">
    <source>
        <dbReference type="ARBA" id="ARBA00022527"/>
    </source>
</evidence>
<feature type="compositionally biased region" description="Polar residues" evidence="11">
    <location>
        <begin position="76"/>
        <end position="98"/>
    </location>
</feature>
<protein>
    <recommendedName>
        <fullName evidence="2">mitogen-activated protein kinase kinase kinase</fullName>
        <ecNumber evidence="2">2.7.11.25</ecNumber>
    </recommendedName>
</protein>
<keyword evidence="3" id="KW-0723">Serine/threonine-protein kinase</keyword>
<keyword evidence="7 10" id="KW-0067">ATP-binding</keyword>
<sequence length="1608" mass="174217">MSVAANQQQQQQQQQQPQQQPQQQQQPPPQLLQSSQSSPVQPQLTSQTSQSSFTPPSTRPRQLLHNVMNTPPPQAVLSQTQLHLQPTRPASPTSFQKSSAPTLTPTATTTPSPPPPPPPPITTTGLNNPTPAITPQTSSASSPYYPPLPKDASSSALASVSAAGPASASIGFSAPDPISGPTSSPVGDGSHSLANLRANVSTMSLNSQQQLEGIPVGEWTMERVVQWLRSKGPYAYLEPLFIEHQIHGKAFVGLTNQTLKSLDVNGTYYQRRKLLLEIKDAVEGTRTTSSVSSVGPESINTPPLVSGSPILSRLGSGSRPVAMSPGTIAHSPYANVNNNNSNNSNISLAYPYPSEINTVRSSFDQDLQYPTKPYRSPAEETPGSASATPIALQPIFNQSRPSIDTLDPLDDGAAASDYVLHSSRRASSPRLISDPEMRPIPGRLPAQAVTEPSEYNHKIPAITPRQSSIAYSASSLRSNLNVPPQIVPRSSSRVYSATHGLNVPQSGRGMSPVSPPSPGGQNYPYPNRSQDARDVAAAAAVARNGPSLNERRNNPSVPHIQTQSLGDAMSQTNGQRHPYETESDTHSDATVVGGTLGFGRRPSHKRNHSSADVIHYQPASAAAAPPKPKSIQVTLDNENFKYVDITGIDNAVVLKERIFSRMRILAEKNKYGIFETTELESPLMEDPDPSNRGPALSERELMELTMNADNKGSVKFLVTPIMPLILPPNMDILNPKRPGGLTPSQPHSHFANAGRNSPFQGGVVVQDTGGYHQREHTTDSAHHLLQQDPYISFVQPPDELWNSVHPHQPYPDSKHPHNTGRHPQQGSNSALNTSPYGSYQQQVYRYVDNPAHPHFQADDTRRPSVGNNSPRTSPRFGPVINTSIGRMYKSGSNSPGVESPMNPSPLSGKRMLARNPNLSLVIGSNTDQDGKLVNHSLRSSDRSASPVGSQSYRQPRLAASHDSNSPNANYYEMNRANHPGFGEVPMVGAAQAYALNLNSSGLPASPLSAGATKRSSFQPITKYGSSHSNLNSPRSMDGGASGEMHMLENHNTDEDGENFWGERPPLDFLLENFGRFFQDHDLDHPIIELHPATPHGGSPMVPAQAILGTPGSVQGPPIALKSQGVSPAMTDGWGSNSTMSSSHSSNSPIASYPAGYRGGIVHKKSIRIVAQEAKDRFSRQYSGSKVMRRKSTKMWGSRLAEVMPTNQNGPPVGLGVQEFDEELSPIAGSPAVVTRSSIADIVKGVAQEHHIIPESPLIPQEALSFEGSQDNLPALAGQSTSPHPYQILQQQQQRVVQVESGKVMDQSQQGIYQNPQSGTIKTFQYLKGGLIGRGSFGRVYHAFNLDTCEMIAIKQVDLPQTLSERNCDRLKTSVEALFSEMEVLKDLDHENIVQYLGFAQNEETANIFLEYVSGGSIESCLKRSGPFPEAVIRSFTRQILLGLEYIHSKKIVHRDIKAANVLVDEQGVCKISDFGISKRNAQNQGGYDENVGSLQGSIFWMAPEMVTSKAYGAKVDIWSFGCLVLEMFTGQQPWKGYAPQQALFTIGNSSAHPPIPENISEEGQRFLARCFITDANSRPTASQLLQDAFAVPPANFNFNDYIEGKITD</sequence>
<dbReference type="InterPro" id="IPR001660">
    <property type="entry name" value="SAM"/>
</dbReference>
<feature type="compositionally biased region" description="Low complexity" evidence="11">
    <location>
        <begin position="122"/>
        <end position="131"/>
    </location>
</feature>
<feature type="compositionally biased region" description="Low complexity" evidence="11">
    <location>
        <begin position="99"/>
        <end position="110"/>
    </location>
</feature>
<feature type="region of interest" description="Disordered" evidence="11">
    <location>
        <begin position="567"/>
        <end position="589"/>
    </location>
</feature>
<dbReference type="Proteomes" id="UP000738325">
    <property type="component" value="Unassembled WGS sequence"/>
</dbReference>
<evidence type="ECO:0000256" key="9">
    <source>
        <dbReference type="ARBA" id="ARBA00048329"/>
    </source>
</evidence>
<dbReference type="SUPFAM" id="SSF56112">
    <property type="entry name" value="Protein kinase-like (PK-like)"/>
    <property type="match status" value="1"/>
</dbReference>
<feature type="binding site" evidence="10">
    <location>
        <position position="1354"/>
    </location>
    <ligand>
        <name>ATP</name>
        <dbReference type="ChEBI" id="CHEBI:30616"/>
    </ligand>
</feature>